<dbReference type="Proteomes" id="UP001243212">
    <property type="component" value="Unassembled WGS sequence"/>
</dbReference>
<reference evidence="2 3" key="1">
    <citation type="submission" date="2023-07" db="EMBL/GenBank/DDBJ databases">
        <title>Sequencing the genomes of 1000 actinobacteria strains.</title>
        <authorList>
            <person name="Klenk H.-P."/>
        </authorList>
    </citation>
    <scope>NUCLEOTIDE SEQUENCE [LARGE SCALE GENOMIC DNA]</scope>
    <source>
        <strain evidence="2 3">DSM 17163</strain>
    </source>
</reference>
<keyword evidence="3" id="KW-1185">Reference proteome</keyword>
<gene>
    <name evidence="2" type="ORF">J2S70_001640</name>
</gene>
<evidence type="ECO:0000256" key="1">
    <source>
        <dbReference type="SAM" id="MobiDB-lite"/>
    </source>
</evidence>
<sequence length="162" mass="18226">MFGRKKLPTHLSNENGKMPIAATPAEPEGTWLAGWEGHFAVVPETGERQTYTWADFEAATWNDDTDTLTLTFVDPRHEPMSFTIPREADPTAITMIHERIERSIVHRQVEELPSGAIARGQVRRNADETLFTQIIVDANITDADREALDTLENQLRESVGLD</sequence>
<organism evidence="2 3">
    <name type="scientific">Trueperella bonasi</name>
    <dbReference type="NCBI Taxonomy" id="312286"/>
    <lineage>
        <taxon>Bacteria</taxon>
        <taxon>Bacillati</taxon>
        <taxon>Actinomycetota</taxon>
        <taxon>Actinomycetes</taxon>
        <taxon>Actinomycetales</taxon>
        <taxon>Actinomycetaceae</taxon>
        <taxon>Trueperella</taxon>
    </lineage>
</organism>
<protein>
    <submittedName>
        <fullName evidence="2">Uncharacterized protein</fullName>
    </submittedName>
</protein>
<evidence type="ECO:0000313" key="3">
    <source>
        <dbReference type="Proteomes" id="UP001243212"/>
    </source>
</evidence>
<name>A0ABT9NJ52_9ACTO</name>
<dbReference type="RefSeq" id="WP_307683235.1">
    <property type="nucleotide sequence ID" value="NZ_JAUSQX010000001.1"/>
</dbReference>
<comment type="caution">
    <text evidence="2">The sequence shown here is derived from an EMBL/GenBank/DDBJ whole genome shotgun (WGS) entry which is preliminary data.</text>
</comment>
<accession>A0ABT9NJ52</accession>
<dbReference type="EMBL" id="JAUSQX010000001">
    <property type="protein sequence ID" value="MDP9807058.1"/>
    <property type="molecule type" value="Genomic_DNA"/>
</dbReference>
<feature type="region of interest" description="Disordered" evidence="1">
    <location>
        <begin position="1"/>
        <end position="20"/>
    </location>
</feature>
<evidence type="ECO:0000313" key="2">
    <source>
        <dbReference type="EMBL" id="MDP9807058.1"/>
    </source>
</evidence>
<proteinExistence type="predicted"/>